<dbReference type="SMART" id="SM00829">
    <property type="entry name" value="PKS_ER"/>
    <property type="match status" value="1"/>
</dbReference>
<dbReference type="InterPro" id="IPR050129">
    <property type="entry name" value="Zn_alcohol_dh"/>
</dbReference>
<dbReference type="InterPro" id="IPR036291">
    <property type="entry name" value="NAD(P)-bd_dom_sf"/>
</dbReference>
<dbReference type="SUPFAM" id="SSF51735">
    <property type="entry name" value="NAD(P)-binding Rossmann-fold domains"/>
    <property type="match status" value="1"/>
</dbReference>
<proteinExistence type="inferred from homology"/>
<dbReference type="Pfam" id="PF08240">
    <property type="entry name" value="ADH_N"/>
    <property type="match status" value="1"/>
</dbReference>
<evidence type="ECO:0000259" key="5">
    <source>
        <dbReference type="SMART" id="SM00829"/>
    </source>
</evidence>
<evidence type="ECO:0000256" key="1">
    <source>
        <dbReference type="ARBA" id="ARBA00022723"/>
    </source>
</evidence>
<keyword evidence="2 4" id="KW-0862">Zinc</keyword>
<keyword evidence="3 6" id="KW-0560">Oxidoreductase</keyword>
<comment type="caution">
    <text evidence="6">The sequence shown here is derived from an EMBL/GenBank/DDBJ whole genome shotgun (WGS) entry which is preliminary data.</text>
</comment>
<dbReference type="RefSeq" id="WP_077845861.1">
    <property type="nucleotide sequence ID" value="NZ_LZZM01000032.1"/>
</dbReference>
<dbReference type="Proteomes" id="UP000190890">
    <property type="component" value="Unassembled WGS sequence"/>
</dbReference>
<dbReference type="PANTHER" id="PTHR43401:SF2">
    <property type="entry name" value="L-THREONINE 3-DEHYDROGENASE"/>
    <property type="match status" value="1"/>
</dbReference>
<dbReference type="AlphaFoldDB" id="A0A1S8TWD6"/>
<comment type="similarity">
    <text evidence="4">Belongs to the zinc-containing alcohol dehydrogenase family.</text>
</comment>
<evidence type="ECO:0000313" key="6">
    <source>
        <dbReference type="EMBL" id="OOM82073.1"/>
    </source>
</evidence>
<dbReference type="Gene3D" id="3.90.180.10">
    <property type="entry name" value="Medium-chain alcohol dehydrogenases, catalytic domain"/>
    <property type="match status" value="1"/>
</dbReference>
<evidence type="ECO:0000256" key="2">
    <source>
        <dbReference type="ARBA" id="ARBA00022833"/>
    </source>
</evidence>
<dbReference type="Pfam" id="PF00107">
    <property type="entry name" value="ADH_zinc_N"/>
    <property type="match status" value="1"/>
</dbReference>
<dbReference type="SUPFAM" id="SSF50129">
    <property type="entry name" value="GroES-like"/>
    <property type="match status" value="1"/>
</dbReference>
<feature type="domain" description="Enoyl reductase (ER)" evidence="5">
    <location>
        <begin position="12"/>
        <end position="352"/>
    </location>
</feature>
<dbReference type="InterPro" id="IPR011032">
    <property type="entry name" value="GroES-like_sf"/>
</dbReference>
<protein>
    <submittedName>
        <fullName evidence="6">D-arabitol-phosphate dehydrogenase</fullName>
        <ecNumber evidence="6">1.1.1.301</ecNumber>
    </submittedName>
</protein>
<evidence type="ECO:0000256" key="4">
    <source>
        <dbReference type="RuleBase" id="RU361277"/>
    </source>
</evidence>
<name>A0A1S8TWD6_9CLOT</name>
<comment type="cofactor">
    <cofactor evidence="4">
        <name>Zn(2+)</name>
        <dbReference type="ChEBI" id="CHEBI:29105"/>
    </cofactor>
</comment>
<dbReference type="EC" id="1.1.1.301" evidence="6"/>
<dbReference type="STRING" id="29367.CLPUN_05690"/>
<dbReference type="InterPro" id="IPR013149">
    <property type="entry name" value="ADH-like_C"/>
</dbReference>
<accession>A0A1S8TWD6</accession>
<dbReference type="InterPro" id="IPR013154">
    <property type="entry name" value="ADH-like_N"/>
</dbReference>
<dbReference type="PROSITE" id="PS00059">
    <property type="entry name" value="ADH_ZINC"/>
    <property type="match status" value="1"/>
</dbReference>
<dbReference type="GO" id="GO:0008270">
    <property type="term" value="F:zinc ion binding"/>
    <property type="evidence" value="ECO:0007669"/>
    <property type="project" value="InterPro"/>
</dbReference>
<evidence type="ECO:0000313" key="7">
    <source>
        <dbReference type="Proteomes" id="UP000190890"/>
    </source>
</evidence>
<keyword evidence="7" id="KW-1185">Reference proteome</keyword>
<keyword evidence="1 4" id="KW-0479">Metal-binding</keyword>
<organism evidence="6 7">
    <name type="scientific">Clostridium puniceum</name>
    <dbReference type="NCBI Taxonomy" id="29367"/>
    <lineage>
        <taxon>Bacteria</taxon>
        <taxon>Bacillati</taxon>
        <taxon>Bacillota</taxon>
        <taxon>Clostridia</taxon>
        <taxon>Eubacteriales</taxon>
        <taxon>Clostridiaceae</taxon>
        <taxon>Clostridium</taxon>
    </lineage>
</organism>
<evidence type="ECO:0000256" key="3">
    <source>
        <dbReference type="ARBA" id="ARBA00023002"/>
    </source>
</evidence>
<dbReference type="CDD" id="cd08258">
    <property type="entry name" value="Zn_ADH4"/>
    <property type="match status" value="1"/>
</dbReference>
<gene>
    <name evidence="6" type="ORF">CLPUN_05690</name>
</gene>
<dbReference type="PANTHER" id="PTHR43401">
    <property type="entry name" value="L-THREONINE 3-DEHYDROGENASE"/>
    <property type="match status" value="1"/>
</dbReference>
<dbReference type="GO" id="GO:0016491">
    <property type="term" value="F:oxidoreductase activity"/>
    <property type="evidence" value="ECO:0007669"/>
    <property type="project" value="UniProtKB-KW"/>
</dbReference>
<dbReference type="EMBL" id="LZZM01000032">
    <property type="protein sequence ID" value="OOM82073.1"/>
    <property type="molecule type" value="Genomic_DNA"/>
</dbReference>
<sequence length="357" mass="39255">MKALARYGKKFGGYRFIDVPEPECGDEDIIVEIKAAAICGADMKHFRVENGSDEFNSIRGHEFAGNIVKVGKSVKDWKVGQRIVSDNTGHVCGTCPSCETGDFITCPEKVNLGLDNNRWGGGFTKYCVIPGEILRIHKHAIWEIPENVKYEEAAVLDPICNAYKAIAQRSKLLPGQDVVVFGTGPLGLFSVQIAKIMGAVNIVVIGLEDDTKVRFGVAKELGATHVVNGSKEDVVKRCREICGRDNLGLVVECSGANIALKQAIEMLRPNGEVVRVGMGFKPMEFSINDITVNAINIIGHMGYDTTSWRNAIRLLETGRIKVQPMITHRLGLSEWEKGFEAMANMDAIKVIMHYDCD</sequence>
<reference evidence="6 7" key="1">
    <citation type="submission" date="2016-05" db="EMBL/GenBank/DDBJ databases">
        <title>Microbial solvent formation.</title>
        <authorList>
            <person name="Poehlein A."/>
            <person name="Montoya Solano J.D."/>
            <person name="Flitsch S."/>
            <person name="Krabben P."/>
            <person name="Duerre P."/>
            <person name="Daniel R."/>
        </authorList>
    </citation>
    <scope>NUCLEOTIDE SEQUENCE [LARGE SCALE GENOMIC DNA]</scope>
    <source>
        <strain evidence="6 7">DSM 2619</strain>
    </source>
</reference>
<dbReference type="InterPro" id="IPR020843">
    <property type="entry name" value="ER"/>
</dbReference>
<dbReference type="OrthoDB" id="9769198at2"/>
<dbReference type="Gene3D" id="3.40.50.720">
    <property type="entry name" value="NAD(P)-binding Rossmann-like Domain"/>
    <property type="match status" value="1"/>
</dbReference>
<dbReference type="InterPro" id="IPR002328">
    <property type="entry name" value="ADH_Zn_CS"/>
</dbReference>